<dbReference type="Pfam" id="PF03466">
    <property type="entry name" value="LysR_substrate"/>
    <property type="match status" value="1"/>
</dbReference>
<keyword evidence="8" id="KW-1185">Reference proteome</keyword>
<dbReference type="RefSeq" id="WP_043756431.1">
    <property type="nucleotide sequence ID" value="NZ_AONC01000061.1"/>
</dbReference>
<accession>W9V9W5</accession>
<evidence type="ECO:0000256" key="2">
    <source>
        <dbReference type="ARBA" id="ARBA00023015"/>
    </source>
</evidence>
<dbReference type="Proteomes" id="UP000019460">
    <property type="component" value="Unassembled WGS sequence"/>
</dbReference>
<reference evidence="7 8" key="1">
    <citation type="submission" date="2012-11" db="EMBL/GenBank/DDBJ databases">
        <title>Genome assembly of Thiorhodococcus sp. AK35.</title>
        <authorList>
            <person name="Nupur N."/>
            <person name="Khatri I."/>
            <person name="Subramanian S."/>
            <person name="Pinnaka A."/>
        </authorList>
    </citation>
    <scope>NUCLEOTIDE SEQUENCE [LARGE SCALE GENOMIC DNA]</scope>
    <source>
        <strain evidence="7 8">AK35</strain>
    </source>
</reference>
<dbReference type="InterPro" id="IPR036388">
    <property type="entry name" value="WH-like_DNA-bd_sf"/>
</dbReference>
<dbReference type="EMBL" id="AONC01000061">
    <property type="protein sequence ID" value="EXJ13701.1"/>
    <property type="molecule type" value="Genomic_DNA"/>
</dbReference>
<comment type="similarity">
    <text evidence="1">Belongs to the LysR transcriptional regulatory family.</text>
</comment>
<dbReference type="eggNOG" id="COG0583">
    <property type="taxonomic scope" value="Bacteria"/>
</dbReference>
<dbReference type="PANTHER" id="PTHR30293:SF0">
    <property type="entry name" value="NITROGEN ASSIMILATION REGULATORY PROTEIN NAC"/>
    <property type="match status" value="1"/>
</dbReference>
<keyword evidence="4" id="KW-0010">Activator</keyword>
<feature type="domain" description="HTH lysR-type" evidence="6">
    <location>
        <begin position="1"/>
        <end position="58"/>
    </location>
</feature>
<dbReference type="STRING" id="1249627.D779_3456"/>
<dbReference type="Pfam" id="PF00126">
    <property type="entry name" value="HTH_1"/>
    <property type="match status" value="1"/>
</dbReference>
<dbReference type="PANTHER" id="PTHR30293">
    <property type="entry name" value="TRANSCRIPTIONAL REGULATORY PROTEIN NAC-RELATED"/>
    <property type="match status" value="1"/>
</dbReference>
<dbReference type="SUPFAM" id="SSF46785">
    <property type="entry name" value="Winged helix' DNA-binding domain"/>
    <property type="match status" value="1"/>
</dbReference>
<dbReference type="FunFam" id="1.10.10.10:FF:000001">
    <property type="entry name" value="LysR family transcriptional regulator"/>
    <property type="match status" value="1"/>
</dbReference>
<dbReference type="InterPro" id="IPR005119">
    <property type="entry name" value="LysR_subst-bd"/>
</dbReference>
<organism evidence="7 8">
    <name type="scientific">Imhoffiella purpurea</name>
    <dbReference type="NCBI Taxonomy" id="1249627"/>
    <lineage>
        <taxon>Bacteria</taxon>
        <taxon>Pseudomonadati</taxon>
        <taxon>Pseudomonadota</taxon>
        <taxon>Gammaproteobacteria</taxon>
        <taxon>Chromatiales</taxon>
        <taxon>Chromatiaceae</taxon>
        <taxon>Imhoffiella</taxon>
    </lineage>
</organism>
<keyword evidence="2" id="KW-0805">Transcription regulation</keyword>
<evidence type="ECO:0000256" key="4">
    <source>
        <dbReference type="ARBA" id="ARBA00023159"/>
    </source>
</evidence>
<comment type="caution">
    <text evidence="7">The sequence shown here is derived from an EMBL/GenBank/DDBJ whole genome shotgun (WGS) entry which is preliminary data.</text>
</comment>
<dbReference type="GO" id="GO:2000142">
    <property type="term" value="P:regulation of DNA-templated transcription initiation"/>
    <property type="evidence" value="ECO:0007669"/>
    <property type="project" value="TreeGrafter"/>
</dbReference>
<dbReference type="Gene3D" id="3.40.190.290">
    <property type="match status" value="1"/>
</dbReference>
<name>W9V9W5_9GAMM</name>
<dbReference type="GO" id="GO:0003677">
    <property type="term" value="F:DNA binding"/>
    <property type="evidence" value="ECO:0007669"/>
    <property type="project" value="UniProtKB-KW"/>
</dbReference>
<dbReference type="PROSITE" id="PS50931">
    <property type="entry name" value="HTH_LYSR"/>
    <property type="match status" value="1"/>
</dbReference>
<dbReference type="Gene3D" id="1.10.10.10">
    <property type="entry name" value="Winged helix-like DNA-binding domain superfamily/Winged helix DNA-binding domain"/>
    <property type="match status" value="1"/>
</dbReference>
<evidence type="ECO:0000256" key="5">
    <source>
        <dbReference type="ARBA" id="ARBA00023163"/>
    </source>
</evidence>
<dbReference type="InterPro" id="IPR036390">
    <property type="entry name" value="WH_DNA-bd_sf"/>
</dbReference>
<protein>
    <submittedName>
        <fullName evidence="7">Transcriptional regulator</fullName>
    </submittedName>
</protein>
<dbReference type="PATRIC" id="fig|1249627.3.peg.3532"/>
<dbReference type="GO" id="GO:0003700">
    <property type="term" value="F:DNA-binding transcription factor activity"/>
    <property type="evidence" value="ECO:0007669"/>
    <property type="project" value="InterPro"/>
</dbReference>
<keyword evidence="5" id="KW-0804">Transcription</keyword>
<evidence type="ECO:0000259" key="6">
    <source>
        <dbReference type="PROSITE" id="PS50931"/>
    </source>
</evidence>
<gene>
    <name evidence="7" type="ORF">D779_3456</name>
</gene>
<dbReference type="OrthoDB" id="8479357at2"/>
<sequence length="308" mass="32435">MDSKLLKCFLHVLDAGGLTPASERLHLTQSALSRQLKQLESGLGAELFQRTGRGLVPTEAGRQLERRARPLMAELERLASDIASAGQEVAGSLAIAVPPSVGSALPANLVHRYRALYPQVRLRIASALSGAIQDGLLQGRLDLGLVHHPLTSAGLQHETLWRERLWLVADSAAGLDPGIPVPLGEALTGPMVLTGSRHGLRVLVEGQAAGLGLALDVAIEVDSLRIMLELVALGLGRTLLPYRAIEPELGAGRIGAAPVVSPEMERVTVLAWPSGRPLSRAAEAMADLIRSDPGALRAPFSGGLGLTD</sequence>
<evidence type="ECO:0000256" key="1">
    <source>
        <dbReference type="ARBA" id="ARBA00009437"/>
    </source>
</evidence>
<keyword evidence="3" id="KW-0238">DNA-binding</keyword>
<evidence type="ECO:0000313" key="8">
    <source>
        <dbReference type="Proteomes" id="UP000019460"/>
    </source>
</evidence>
<evidence type="ECO:0000256" key="3">
    <source>
        <dbReference type="ARBA" id="ARBA00023125"/>
    </source>
</evidence>
<dbReference type="SUPFAM" id="SSF53850">
    <property type="entry name" value="Periplasmic binding protein-like II"/>
    <property type="match status" value="1"/>
</dbReference>
<evidence type="ECO:0000313" key="7">
    <source>
        <dbReference type="EMBL" id="EXJ13701.1"/>
    </source>
</evidence>
<dbReference type="InterPro" id="IPR000847">
    <property type="entry name" value="LysR_HTH_N"/>
</dbReference>
<dbReference type="PRINTS" id="PR00039">
    <property type="entry name" value="HTHLYSR"/>
</dbReference>
<dbReference type="AlphaFoldDB" id="W9V9W5"/>
<proteinExistence type="inferred from homology"/>